<dbReference type="eggNOG" id="arCOG06537">
    <property type="taxonomic scope" value="Archaea"/>
</dbReference>
<dbReference type="Proteomes" id="UP000010824">
    <property type="component" value="Chromosome"/>
</dbReference>
<dbReference type="Gene3D" id="3.40.50.2300">
    <property type="match status" value="1"/>
</dbReference>
<dbReference type="Pfam" id="PF00072">
    <property type="entry name" value="Response_reg"/>
    <property type="match status" value="1"/>
</dbReference>
<dbReference type="PANTHER" id="PTHR44591:SF3">
    <property type="entry name" value="RESPONSE REGULATORY DOMAIN-CONTAINING PROTEIN"/>
    <property type="match status" value="1"/>
</dbReference>
<dbReference type="InterPro" id="IPR001789">
    <property type="entry name" value="Sig_transdc_resp-reg_receiver"/>
</dbReference>
<dbReference type="PANTHER" id="PTHR44591">
    <property type="entry name" value="STRESS RESPONSE REGULATOR PROTEIN 1"/>
    <property type="match status" value="1"/>
</dbReference>
<dbReference type="CDD" id="cd17534">
    <property type="entry name" value="REC_DC-like"/>
    <property type="match status" value="1"/>
</dbReference>
<dbReference type="HOGENOM" id="CLU_000445_69_11_2"/>
<organism evidence="4 5">
    <name type="scientific">Methanoregula formicica (strain DSM 22288 / NBRC 105244 / SMSP)</name>
    <dbReference type="NCBI Taxonomy" id="593750"/>
    <lineage>
        <taxon>Archaea</taxon>
        <taxon>Methanobacteriati</taxon>
        <taxon>Methanobacteriota</taxon>
        <taxon>Stenosarchaea group</taxon>
        <taxon>Methanomicrobia</taxon>
        <taxon>Methanomicrobiales</taxon>
        <taxon>Methanoregulaceae</taxon>
        <taxon>Methanoregula</taxon>
    </lineage>
</organism>
<keyword evidence="4" id="KW-0238">DNA-binding</keyword>
<accession>L0HJA1</accession>
<feature type="domain" description="Response regulatory" evidence="3">
    <location>
        <begin position="5"/>
        <end position="120"/>
    </location>
</feature>
<proteinExistence type="predicted"/>
<dbReference type="GeneID" id="14309535"/>
<reference evidence="5" key="1">
    <citation type="submission" date="2011-12" db="EMBL/GenBank/DDBJ databases">
        <title>Complete sequence of Methanoregula formicicum SMSP.</title>
        <authorList>
            <person name="Lucas S."/>
            <person name="Han J."/>
            <person name="Lapidus A."/>
            <person name="Cheng J.-F."/>
            <person name="Goodwin L."/>
            <person name="Pitluck S."/>
            <person name="Peters L."/>
            <person name="Ovchinnikova G."/>
            <person name="Teshima H."/>
            <person name="Detter J.C."/>
            <person name="Han C."/>
            <person name="Tapia R."/>
            <person name="Land M."/>
            <person name="Hauser L."/>
            <person name="Kyrpides N."/>
            <person name="Ivanova N."/>
            <person name="Pagani I."/>
            <person name="Imachi H."/>
            <person name="Tamaki H."/>
            <person name="Sekiguchi Y."/>
            <person name="Kamagata Y."/>
            <person name="Cadillo-Quiroz H."/>
            <person name="Zinder S."/>
            <person name="Liu W.-T."/>
            <person name="Woyke T."/>
        </authorList>
    </citation>
    <scope>NUCLEOTIDE SEQUENCE [LARGE SCALE GENOMIC DNA]</scope>
    <source>
        <strain evidence="5">DSM 22288 / NBRC 105244 / SMSP</strain>
    </source>
</reference>
<dbReference type="RefSeq" id="WP_015286112.1">
    <property type="nucleotide sequence ID" value="NC_019943.1"/>
</dbReference>
<dbReference type="SMART" id="SM00448">
    <property type="entry name" value="REC"/>
    <property type="match status" value="1"/>
</dbReference>
<dbReference type="AlphaFoldDB" id="L0HJA1"/>
<dbReference type="KEGG" id="mfo:Metfor_2143"/>
<dbReference type="EMBL" id="CP003167">
    <property type="protein sequence ID" value="AGB03149.1"/>
    <property type="molecule type" value="Genomic_DNA"/>
</dbReference>
<name>L0HJA1_METFS</name>
<gene>
    <name evidence="4" type="ordered locus">Metfor_2143</name>
</gene>
<dbReference type="PROSITE" id="PS50110">
    <property type="entry name" value="RESPONSE_REGULATORY"/>
    <property type="match status" value="1"/>
</dbReference>
<evidence type="ECO:0000256" key="2">
    <source>
        <dbReference type="PROSITE-ProRule" id="PRU00169"/>
    </source>
</evidence>
<evidence type="ECO:0000313" key="5">
    <source>
        <dbReference type="Proteomes" id="UP000010824"/>
    </source>
</evidence>
<dbReference type="STRING" id="593750.Metfor_2143"/>
<keyword evidence="5" id="KW-1185">Reference proteome</keyword>
<protein>
    <submittedName>
        <fullName evidence="4">Response regulator with CheY-like receiver, AAA-type ATPase, and DNA-binding domains</fullName>
    </submittedName>
</protein>
<dbReference type="InterPro" id="IPR011006">
    <property type="entry name" value="CheY-like_superfamily"/>
</dbReference>
<evidence type="ECO:0000256" key="1">
    <source>
        <dbReference type="ARBA" id="ARBA00022553"/>
    </source>
</evidence>
<keyword evidence="1 2" id="KW-0597">Phosphoprotein</keyword>
<dbReference type="GO" id="GO:0000160">
    <property type="term" value="P:phosphorelay signal transduction system"/>
    <property type="evidence" value="ECO:0007669"/>
    <property type="project" value="InterPro"/>
</dbReference>
<dbReference type="InParanoid" id="L0HJA1"/>
<dbReference type="GO" id="GO:0003677">
    <property type="term" value="F:DNA binding"/>
    <property type="evidence" value="ECO:0007669"/>
    <property type="project" value="UniProtKB-KW"/>
</dbReference>
<dbReference type="OrthoDB" id="2830at2157"/>
<dbReference type="InterPro" id="IPR050595">
    <property type="entry name" value="Bact_response_regulator"/>
</dbReference>
<evidence type="ECO:0000259" key="3">
    <source>
        <dbReference type="PROSITE" id="PS50110"/>
    </source>
</evidence>
<evidence type="ECO:0000313" key="4">
    <source>
        <dbReference type="EMBL" id="AGB03149.1"/>
    </source>
</evidence>
<sequence length="143" mass="15883">MDKPTILVVEDEAIISRDIVMTLEAMHYHPVCAVMTADDAITKAREHTPDVILMDINIHGTMDGIDAARIIRDELHIPVVFVTSCGDEATIARAQESTPYGFVLKPFSDRDLKVAVDCALSKKATETPVIQHGDWYRFTAKES</sequence>
<dbReference type="SUPFAM" id="SSF52172">
    <property type="entry name" value="CheY-like"/>
    <property type="match status" value="1"/>
</dbReference>
<reference evidence="4 5" key="2">
    <citation type="journal article" date="2014" name="Genome Announc.">
        <title>Complete Genome Sequence of Methanoregula formicica SMSPT, a Mesophilic Hydrogenotrophic Methanogen Isolated from a Methanogenic Upflow Anaerobic Sludge Blanket Reactor.</title>
        <authorList>
            <person name="Yamamoto K."/>
            <person name="Tamaki H."/>
            <person name="Cadillo-Quiroz H."/>
            <person name="Imachi H."/>
            <person name="Kyrpides N."/>
            <person name="Woyke T."/>
            <person name="Goodwin L."/>
            <person name="Zinder S.H."/>
            <person name="Kamagata Y."/>
            <person name="Liu W.T."/>
        </authorList>
    </citation>
    <scope>NUCLEOTIDE SEQUENCE [LARGE SCALE GENOMIC DNA]</scope>
    <source>
        <strain evidence="5">DSM 22288 / NBRC 105244 / SMSP</strain>
    </source>
</reference>
<feature type="modified residue" description="4-aspartylphosphate" evidence="2">
    <location>
        <position position="55"/>
    </location>
</feature>